<dbReference type="RefSeq" id="WP_083050464.1">
    <property type="nucleotide sequence ID" value="NZ_MWQY01000010.1"/>
</dbReference>
<gene>
    <name evidence="2" type="ORF">B4O97_09830</name>
</gene>
<dbReference type="SUPFAM" id="SSF52317">
    <property type="entry name" value="Class I glutamine amidotransferase-like"/>
    <property type="match status" value="1"/>
</dbReference>
<dbReference type="EMBL" id="MWQY01000010">
    <property type="protein sequence ID" value="ORC35028.1"/>
    <property type="molecule type" value="Genomic_DNA"/>
</dbReference>
<reference evidence="2 3" key="1">
    <citation type="submission" date="2017-03" db="EMBL/GenBank/DDBJ databases">
        <title>Draft Genome sequence of Marispirochaeta sp. strain JC444.</title>
        <authorList>
            <person name="Shivani Y."/>
            <person name="Subhash Y."/>
            <person name="Sasikala C."/>
            <person name="Ramana C."/>
        </authorList>
    </citation>
    <scope>NUCLEOTIDE SEQUENCE [LARGE SCALE GENOMIC DNA]</scope>
    <source>
        <strain evidence="2 3">JC444</strain>
    </source>
</reference>
<dbReference type="InterPro" id="IPR050325">
    <property type="entry name" value="Prot/Nucl_acid_deglycase"/>
</dbReference>
<keyword evidence="3" id="KW-1185">Reference proteome</keyword>
<sequence>MEHKRVALLLADGFEEVEAVTPIDFLRRAGLDLVTLGVTGLQVTGGHNIIVHADKKLEDFSQEVDALIIPGGMPGAANIAASDKAVKLIEDVYRKDGLIAAICAAPAVVLYPLGILDTRKATCFPGFEKEWTRANFSPERVVIDGNVITSRGAGTAAEFSEAIIARLAGDAAAADIHSRTLQKN</sequence>
<dbReference type="Pfam" id="PF01965">
    <property type="entry name" value="DJ-1_PfpI"/>
    <property type="match status" value="1"/>
</dbReference>
<dbReference type="AlphaFoldDB" id="A0A1Y1RYK5"/>
<dbReference type="Proteomes" id="UP000192343">
    <property type="component" value="Unassembled WGS sequence"/>
</dbReference>
<accession>A0A1Y1RYK5</accession>
<proteinExistence type="predicted"/>
<dbReference type="PANTHER" id="PTHR48094:SF12">
    <property type="entry name" value="PARKINSON DISEASE PROTEIN 7 HOMOLOG"/>
    <property type="match status" value="1"/>
</dbReference>
<evidence type="ECO:0000313" key="3">
    <source>
        <dbReference type="Proteomes" id="UP000192343"/>
    </source>
</evidence>
<dbReference type="InterPro" id="IPR006287">
    <property type="entry name" value="DJ-1"/>
</dbReference>
<dbReference type="CDD" id="cd03135">
    <property type="entry name" value="GATase1_DJ-1"/>
    <property type="match status" value="1"/>
</dbReference>
<dbReference type="GO" id="GO:0005737">
    <property type="term" value="C:cytoplasm"/>
    <property type="evidence" value="ECO:0007669"/>
    <property type="project" value="TreeGrafter"/>
</dbReference>
<name>A0A1Y1RYK5_9SPIO</name>
<dbReference type="PANTHER" id="PTHR48094">
    <property type="entry name" value="PROTEIN/NUCLEIC ACID DEGLYCASE DJ-1-RELATED"/>
    <property type="match status" value="1"/>
</dbReference>
<evidence type="ECO:0000259" key="1">
    <source>
        <dbReference type="Pfam" id="PF01965"/>
    </source>
</evidence>
<feature type="domain" description="DJ-1/PfpI" evidence="1">
    <location>
        <begin position="4"/>
        <end position="165"/>
    </location>
</feature>
<dbReference type="InterPro" id="IPR029062">
    <property type="entry name" value="Class_I_gatase-like"/>
</dbReference>
<dbReference type="OrthoDB" id="9800516at2"/>
<dbReference type="STRING" id="1963862.B4O97_09830"/>
<protein>
    <submittedName>
        <fullName evidence="2">DJ-1 family protein</fullName>
    </submittedName>
</protein>
<dbReference type="InterPro" id="IPR002818">
    <property type="entry name" value="DJ-1/PfpI"/>
</dbReference>
<dbReference type="Gene3D" id="3.40.50.880">
    <property type="match status" value="1"/>
</dbReference>
<dbReference type="NCBIfam" id="TIGR01383">
    <property type="entry name" value="not_thiJ"/>
    <property type="match status" value="1"/>
</dbReference>
<comment type="caution">
    <text evidence="2">The sequence shown here is derived from an EMBL/GenBank/DDBJ whole genome shotgun (WGS) entry which is preliminary data.</text>
</comment>
<organism evidence="2 3">
    <name type="scientific">Marispirochaeta aestuarii</name>
    <dbReference type="NCBI Taxonomy" id="1963862"/>
    <lineage>
        <taxon>Bacteria</taxon>
        <taxon>Pseudomonadati</taxon>
        <taxon>Spirochaetota</taxon>
        <taxon>Spirochaetia</taxon>
        <taxon>Spirochaetales</taxon>
        <taxon>Spirochaetaceae</taxon>
        <taxon>Marispirochaeta</taxon>
    </lineage>
</organism>
<evidence type="ECO:0000313" key="2">
    <source>
        <dbReference type="EMBL" id="ORC35028.1"/>
    </source>
</evidence>